<organism evidence="1 2">
    <name type="scientific">Azonexus hydrophilus</name>
    <dbReference type="NCBI Taxonomy" id="418702"/>
    <lineage>
        <taxon>Bacteria</taxon>
        <taxon>Pseudomonadati</taxon>
        <taxon>Pseudomonadota</taxon>
        <taxon>Betaproteobacteria</taxon>
        <taxon>Rhodocyclales</taxon>
        <taxon>Azonexaceae</taxon>
        <taxon>Azonexus</taxon>
    </lineage>
</organism>
<dbReference type="RefSeq" id="WP_341743091.1">
    <property type="nucleotide sequence ID" value="NZ_CP151406.1"/>
</dbReference>
<reference evidence="1 2" key="1">
    <citation type="submission" date="2024-04" db="EMBL/GenBank/DDBJ databases">
        <title>Dissimilatory iodate-reducing microorganisms contribute to the enrichment of iodine in groundwater.</title>
        <authorList>
            <person name="Jiang Z."/>
        </authorList>
    </citation>
    <scope>NUCLEOTIDE SEQUENCE [LARGE SCALE GENOMIC DNA]</scope>
    <source>
        <strain evidence="1 2">NCP973</strain>
    </source>
</reference>
<dbReference type="InterPro" id="IPR008861">
    <property type="entry name" value="GpX-like"/>
</dbReference>
<dbReference type="EMBL" id="CP151406">
    <property type="protein sequence ID" value="WZJ20320.1"/>
    <property type="molecule type" value="Genomic_DNA"/>
</dbReference>
<dbReference type="Pfam" id="PF05489">
    <property type="entry name" value="Phage_tail_X"/>
    <property type="match status" value="1"/>
</dbReference>
<accession>A0ABZ2XCF5</accession>
<proteinExistence type="predicted"/>
<dbReference type="Proteomes" id="UP001479520">
    <property type="component" value="Chromosome"/>
</dbReference>
<gene>
    <name evidence="1" type="ORF">AADV58_10175</name>
</gene>
<sequence>MQVRSHQGDSVDSLCWRHLGSSAPVESVLEANPGLAALGPILPEGTLVTLPDSAPATSIRATINLWD</sequence>
<protein>
    <submittedName>
        <fullName evidence="1">Tail protein X</fullName>
    </submittedName>
</protein>
<name>A0ABZ2XCF5_9RHOO</name>
<evidence type="ECO:0000313" key="2">
    <source>
        <dbReference type="Proteomes" id="UP001479520"/>
    </source>
</evidence>
<keyword evidence="2" id="KW-1185">Reference proteome</keyword>
<evidence type="ECO:0000313" key="1">
    <source>
        <dbReference type="EMBL" id="WZJ20320.1"/>
    </source>
</evidence>